<gene>
    <name evidence="1" type="ORF">HF577_33080</name>
</gene>
<keyword evidence="2" id="KW-1185">Reference proteome</keyword>
<sequence length="373" mass="38244">MTSGAGSTSLRSARAARSWSQADAARQLAALGRATGTPVAAAASLKTLLSRWENGHALPEPHYRSLLAELYGRSPADLGIAGPPPADAASTAPARLRAAVAAAAAVGDTGVELWWEQLAIAGRLDDEVGAAGAGELVRALVEQLDETLVHSLVAGHRVEVAAVLAGAAALAGAQELDSGRPDEAWRRYDRARTAAREAGLPEAVATAGQAAVLVDVGEPGAAVGLLERAGPATSAPAQVRLEAAHAVARAAAGDDAAARRAIAAAEQRLRRAPVDVAAPRGIPVVELADLHRWHGRTLVELGDATAVEPLERALAAAPRSVRHRAAVHADLALALAPARPLDAAEHARRARELARRIGSEQTTARLATLSPPP</sequence>
<proteinExistence type="predicted"/>
<dbReference type="RefSeq" id="WP_169399932.1">
    <property type="nucleotide sequence ID" value="NZ_BAAAJH010000003.1"/>
</dbReference>
<accession>A0ABX1RPW1</accession>
<dbReference type="EMBL" id="JAAXKY010000180">
    <property type="protein sequence ID" value="NMH81909.1"/>
    <property type="molecule type" value="Genomic_DNA"/>
</dbReference>
<evidence type="ECO:0000313" key="1">
    <source>
        <dbReference type="EMBL" id="NMH81909.1"/>
    </source>
</evidence>
<reference evidence="1 2" key="1">
    <citation type="submission" date="2020-04" db="EMBL/GenBank/DDBJ databases">
        <authorList>
            <person name="Klaysubun C."/>
            <person name="Duangmal K."/>
            <person name="Lipun K."/>
        </authorList>
    </citation>
    <scope>NUCLEOTIDE SEQUENCE [LARGE SCALE GENOMIC DNA]</scope>
    <source>
        <strain evidence="1 2">JCM 11839</strain>
    </source>
</reference>
<dbReference type="InterPro" id="IPR001387">
    <property type="entry name" value="Cro/C1-type_HTH"/>
</dbReference>
<organism evidence="1 2">
    <name type="scientific">Pseudonocardia xinjiangensis</name>
    <dbReference type="NCBI Taxonomy" id="75289"/>
    <lineage>
        <taxon>Bacteria</taxon>
        <taxon>Bacillati</taxon>
        <taxon>Actinomycetota</taxon>
        <taxon>Actinomycetes</taxon>
        <taxon>Pseudonocardiales</taxon>
        <taxon>Pseudonocardiaceae</taxon>
        <taxon>Pseudonocardia</taxon>
    </lineage>
</organism>
<dbReference type="CDD" id="cd00093">
    <property type="entry name" value="HTH_XRE"/>
    <property type="match status" value="1"/>
</dbReference>
<dbReference type="Proteomes" id="UP001296706">
    <property type="component" value="Unassembled WGS sequence"/>
</dbReference>
<evidence type="ECO:0000313" key="2">
    <source>
        <dbReference type="Proteomes" id="UP001296706"/>
    </source>
</evidence>
<name>A0ABX1RPW1_9PSEU</name>
<comment type="caution">
    <text evidence="1">The sequence shown here is derived from an EMBL/GenBank/DDBJ whole genome shotgun (WGS) entry which is preliminary data.</text>
</comment>
<protein>
    <submittedName>
        <fullName evidence="1">Helix-turn-helix transcriptional regulator</fullName>
    </submittedName>
</protein>